<dbReference type="AlphaFoldDB" id="A0A4R8IST6"/>
<accession>A0A4R8IST6</accession>
<dbReference type="Proteomes" id="UP000294914">
    <property type="component" value="Unassembled WGS sequence"/>
</dbReference>
<organism evidence="1 2">
    <name type="scientific">Thiohalophilus thiocyanatoxydans</name>
    <dbReference type="NCBI Taxonomy" id="381308"/>
    <lineage>
        <taxon>Bacteria</taxon>
        <taxon>Pseudomonadati</taxon>
        <taxon>Pseudomonadota</taxon>
        <taxon>Gammaproteobacteria</taxon>
        <taxon>Thiohalomonadales</taxon>
        <taxon>Thiohalophilaceae</taxon>
        <taxon>Thiohalophilus</taxon>
    </lineage>
</organism>
<evidence type="ECO:0000313" key="2">
    <source>
        <dbReference type="Proteomes" id="UP000294914"/>
    </source>
</evidence>
<proteinExistence type="predicted"/>
<dbReference type="EMBL" id="SOQX01000002">
    <property type="protein sequence ID" value="TDY02440.1"/>
    <property type="molecule type" value="Genomic_DNA"/>
</dbReference>
<comment type="caution">
    <text evidence="1">The sequence shown here is derived from an EMBL/GenBank/DDBJ whole genome shotgun (WGS) entry which is preliminary data.</text>
</comment>
<evidence type="ECO:0000313" key="1">
    <source>
        <dbReference type="EMBL" id="TDY02440.1"/>
    </source>
</evidence>
<name>A0A4R8IST6_9GAMM</name>
<keyword evidence="2" id="KW-1185">Reference proteome</keyword>
<reference evidence="1 2" key="1">
    <citation type="submission" date="2019-03" db="EMBL/GenBank/DDBJ databases">
        <title>Genomic Encyclopedia of Type Strains, Phase IV (KMG-IV): sequencing the most valuable type-strain genomes for metagenomic binning, comparative biology and taxonomic classification.</title>
        <authorList>
            <person name="Goeker M."/>
        </authorList>
    </citation>
    <scope>NUCLEOTIDE SEQUENCE [LARGE SCALE GENOMIC DNA]</scope>
    <source>
        <strain evidence="1 2">DSM 16326</strain>
    </source>
</reference>
<sequence>MVSFLLAGSGVGVAAESDKNFDARQEAQSMQQHWDRLMHEQDAEKRRQLIREHREMMDEALEESGVDRFHMGMGMMHDNESGHMDHHQDHLINTIEMHHMQLDMMEE</sequence>
<protein>
    <submittedName>
        <fullName evidence="1">Uncharacterized protein</fullName>
    </submittedName>
</protein>
<gene>
    <name evidence="1" type="ORF">EDC23_0810</name>
</gene>